<name>A0AAE0SC08_9BIVA</name>
<reference evidence="2" key="1">
    <citation type="journal article" date="2021" name="Genome Biol. Evol.">
        <title>A High-Quality Reference Genome for a Parasitic Bivalve with Doubly Uniparental Inheritance (Bivalvia: Unionida).</title>
        <authorList>
            <person name="Smith C.H."/>
        </authorList>
    </citation>
    <scope>NUCLEOTIDE SEQUENCE</scope>
    <source>
        <strain evidence="2">CHS0354</strain>
    </source>
</reference>
<organism evidence="2 3">
    <name type="scientific">Potamilus streckersoni</name>
    <dbReference type="NCBI Taxonomy" id="2493646"/>
    <lineage>
        <taxon>Eukaryota</taxon>
        <taxon>Metazoa</taxon>
        <taxon>Spiralia</taxon>
        <taxon>Lophotrochozoa</taxon>
        <taxon>Mollusca</taxon>
        <taxon>Bivalvia</taxon>
        <taxon>Autobranchia</taxon>
        <taxon>Heteroconchia</taxon>
        <taxon>Palaeoheterodonta</taxon>
        <taxon>Unionida</taxon>
        <taxon>Unionoidea</taxon>
        <taxon>Unionidae</taxon>
        <taxon>Ambleminae</taxon>
        <taxon>Lampsilini</taxon>
        <taxon>Potamilus</taxon>
    </lineage>
</organism>
<evidence type="ECO:0000313" key="2">
    <source>
        <dbReference type="EMBL" id="KAK3589101.1"/>
    </source>
</evidence>
<dbReference type="EMBL" id="JAEAOA010001076">
    <property type="protein sequence ID" value="KAK3589101.1"/>
    <property type="molecule type" value="Genomic_DNA"/>
</dbReference>
<evidence type="ECO:0000256" key="1">
    <source>
        <dbReference type="SAM" id="MobiDB-lite"/>
    </source>
</evidence>
<feature type="compositionally biased region" description="Low complexity" evidence="1">
    <location>
        <begin position="1"/>
        <end position="25"/>
    </location>
</feature>
<gene>
    <name evidence="2" type="ORF">CHS0354_017443</name>
</gene>
<evidence type="ECO:0000313" key="3">
    <source>
        <dbReference type="Proteomes" id="UP001195483"/>
    </source>
</evidence>
<feature type="region of interest" description="Disordered" evidence="1">
    <location>
        <begin position="136"/>
        <end position="166"/>
    </location>
</feature>
<feature type="compositionally biased region" description="Polar residues" evidence="1">
    <location>
        <begin position="400"/>
        <end position="413"/>
    </location>
</feature>
<comment type="caution">
    <text evidence="2">The sequence shown here is derived from an EMBL/GenBank/DDBJ whole genome shotgun (WGS) entry which is preliminary data.</text>
</comment>
<feature type="compositionally biased region" description="Polar residues" evidence="1">
    <location>
        <begin position="606"/>
        <end position="616"/>
    </location>
</feature>
<proteinExistence type="predicted"/>
<dbReference type="AlphaFoldDB" id="A0AAE0SC08"/>
<sequence length="727" mass="82853">MSGDSGFGDDSSFRSLSRQSSNLSSVGANGDLFSYKLQGQEKKAQDWDNQDEVIESKRFDVNQPQSFNSLVYVPDTADVNNAKRSMLHQGQRMKANNFTQLRSGVNNTRVNKGPINSIERRETKLNSLSKSITHDTYSDISTTNSRNGNQYTEANSHSQLHNSANNTTNTKVIKAVHGSENWEFDLKSMLQPNSYVTHSQFGKNISENENWEMDLIDVNNNGFYPKIEYSTLDKSIPNIYQKNELRIPIAKLDWENEIYDSDTSPESDDETLCHVQKMSSDMNENSGCPETTFKYDTDRFVCVSDQSPLKANSVINAVHEKDLEALEINSFWDYQDFYRSAESSYDTASSCSVITEADGVLPCSANETLNETGYAWGLIEDLSDGMQNISIHSPPERSPSPANHSSESPNSSLDKQIKFKNVKNCTLPNFEKNIYLPDDKEHECELIDKTSIAQYKHFNKSNSYSDKEASFSVMKDNSRRVLVHIREPISPTSSADFIQRVEGTMPGITISAKWRRKMFAKYMKTFDVKVILDNDVPILQYSIEQLVGYANSPASLTIPYEWSYLTKIFPEVCLYERLDFDPEKFLENYSKGNTMDRFRYCRENVRNSQPNQYNTQDKGDRNKERSITQPIRNGFGVPRQNRYEEFTANINKERSVTPPIRNGFAVPRKNSNEEFTANIHAEEKPVVSGRGGFGCRRQNSSDKLVPNICTESRHMSPPWGLPHKCPW</sequence>
<feature type="region of interest" description="Disordered" evidence="1">
    <location>
        <begin position="605"/>
        <end position="634"/>
    </location>
</feature>
<reference evidence="2" key="2">
    <citation type="journal article" date="2021" name="Genome Biol. Evol.">
        <title>Developing a high-quality reference genome for a parasitic bivalve with doubly uniparental inheritance (Bivalvia: Unionida).</title>
        <authorList>
            <person name="Smith C.H."/>
        </authorList>
    </citation>
    <scope>NUCLEOTIDE SEQUENCE</scope>
    <source>
        <strain evidence="2">CHS0354</strain>
        <tissue evidence="2">Mantle</tissue>
    </source>
</reference>
<keyword evidence="3" id="KW-1185">Reference proteome</keyword>
<feature type="region of interest" description="Disordered" evidence="1">
    <location>
        <begin position="1"/>
        <end position="29"/>
    </location>
</feature>
<accession>A0AAE0SC08</accession>
<protein>
    <submittedName>
        <fullName evidence="2">Uncharacterized protein</fullName>
    </submittedName>
</protein>
<feature type="compositionally biased region" description="Polar residues" evidence="1">
    <location>
        <begin position="138"/>
        <end position="166"/>
    </location>
</feature>
<dbReference type="Proteomes" id="UP001195483">
    <property type="component" value="Unassembled WGS sequence"/>
</dbReference>
<feature type="region of interest" description="Disordered" evidence="1">
    <location>
        <begin position="387"/>
        <end position="413"/>
    </location>
</feature>
<reference evidence="2" key="3">
    <citation type="submission" date="2023-05" db="EMBL/GenBank/DDBJ databases">
        <authorList>
            <person name="Smith C.H."/>
        </authorList>
    </citation>
    <scope>NUCLEOTIDE SEQUENCE</scope>
    <source>
        <strain evidence="2">CHS0354</strain>
        <tissue evidence="2">Mantle</tissue>
    </source>
</reference>
<feature type="compositionally biased region" description="Basic and acidic residues" evidence="1">
    <location>
        <begin position="617"/>
        <end position="626"/>
    </location>
</feature>